<dbReference type="Proteomes" id="UP000241769">
    <property type="component" value="Unassembled WGS sequence"/>
</dbReference>
<dbReference type="SUPFAM" id="SSF47592">
    <property type="entry name" value="SWIB/MDM2 domain"/>
    <property type="match status" value="1"/>
</dbReference>
<dbReference type="SMART" id="SM00151">
    <property type="entry name" value="SWIB"/>
    <property type="match status" value="1"/>
</dbReference>
<feature type="region of interest" description="Disordered" evidence="1">
    <location>
        <begin position="54"/>
        <end position="191"/>
    </location>
</feature>
<dbReference type="CDD" id="cd10567">
    <property type="entry name" value="SWIB-MDM2_like"/>
    <property type="match status" value="1"/>
</dbReference>
<dbReference type="InterPro" id="IPR003121">
    <property type="entry name" value="SWIB_MDM2_domain"/>
</dbReference>
<dbReference type="EMBL" id="MDYQ01000218">
    <property type="protein sequence ID" value="PRP78526.1"/>
    <property type="molecule type" value="Genomic_DNA"/>
</dbReference>
<dbReference type="InParanoid" id="A0A2P6N3K8"/>
<gene>
    <name evidence="3" type="ORF">PROFUN_13583</name>
</gene>
<dbReference type="AlphaFoldDB" id="A0A2P6N3K8"/>
<accession>A0A2P6N3K8</accession>
<dbReference type="SUPFAM" id="SSF109715">
    <property type="entry name" value="DEK C-terminal domain"/>
    <property type="match status" value="1"/>
</dbReference>
<feature type="compositionally biased region" description="Acidic residues" evidence="1">
    <location>
        <begin position="104"/>
        <end position="120"/>
    </location>
</feature>
<evidence type="ECO:0000256" key="1">
    <source>
        <dbReference type="SAM" id="MobiDB-lite"/>
    </source>
</evidence>
<feature type="compositionally biased region" description="Basic residues" evidence="1">
    <location>
        <begin position="86"/>
        <end position="95"/>
    </location>
</feature>
<feature type="domain" description="DM2" evidence="2">
    <location>
        <begin position="188"/>
        <end position="266"/>
    </location>
</feature>
<dbReference type="PROSITE" id="PS51925">
    <property type="entry name" value="SWIB_MDM2"/>
    <property type="match status" value="1"/>
</dbReference>
<comment type="caution">
    <text evidence="3">The sequence shown here is derived from an EMBL/GenBank/DDBJ whole genome shotgun (WGS) entry which is preliminary data.</text>
</comment>
<dbReference type="InterPro" id="IPR019835">
    <property type="entry name" value="SWIB_domain"/>
</dbReference>
<proteinExistence type="predicted"/>
<organism evidence="3 4">
    <name type="scientific">Planoprotostelium fungivorum</name>
    <dbReference type="NCBI Taxonomy" id="1890364"/>
    <lineage>
        <taxon>Eukaryota</taxon>
        <taxon>Amoebozoa</taxon>
        <taxon>Evosea</taxon>
        <taxon>Variosea</taxon>
        <taxon>Cavosteliida</taxon>
        <taxon>Cavosteliaceae</taxon>
        <taxon>Planoprotostelium</taxon>
    </lineage>
</organism>
<dbReference type="Gene3D" id="1.10.245.10">
    <property type="entry name" value="SWIB/MDM2 domain"/>
    <property type="match status" value="1"/>
</dbReference>
<name>A0A2P6N3K8_9EUKA</name>
<sequence>MVSESELEKEAKEIIKAGDAFTLTFNNIYEQLETKHGSLREHRKFLRRQVKKIVQEESLATENEPVKEEESIEDNDDVSKEPPKKKETKPKKEKKKTPEPSPEPSEEEKEDSENEEDPNEELVRQGVLTKEDLEAQRAILQTIQSGGRRNTRSGAAGAPAKTKKSPFKRSAPKTGDADETPSKKKKPTINKPLILSDALSEFFGGETKMTRPDVVKRITSYVKENNLQDPKNGRNILLDEKMQNVFKTKKTNYFKINALLSKHLYKPEEVA</sequence>
<reference evidence="3 4" key="1">
    <citation type="journal article" date="2018" name="Genome Biol. Evol.">
        <title>Multiple Roots of Fruiting Body Formation in Amoebozoa.</title>
        <authorList>
            <person name="Hillmann F."/>
            <person name="Forbes G."/>
            <person name="Novohradska S."/>
            <person name="Ferling I."/>
            <person name="Riege K."/>
            <person name="Groth M."/>
            <person name="Westermann M."/>
            <person name="Marz M."/>
            <person name="Spaller T."/>
            <person name="Winckler T."/>
            <person name="Schaap P."/>
            <person name="Glockner G."/>
        </authorList>
    </citation>
    <scope>NUCLEOTIDE SEQUENCE [LARGE SCALE GENOMIC DNA]</scope>
    <source>
        <strain evidence="3 4">Jena</strain>
    </source>
</reference>
<dbReference type="OrthoDB" id="10251073at2759"/>
<evidence type="ECO:0000313" key="3">
    <source>
        <dbReference type="EMBL" id="PRP78526.1"/>
    </source>
</evidence>
<dbReference type="InterPro" id="IPR036885">
    <property type="entry name" value="SWIB_MDM2_dom_sf"/>
</dbReference>
<keyword evidence="4" id="KW-1185">Reference proteome</keyword>
<dbReference type="STRING" id="1890364.A0A2P6N3K8"/>
<evidence type="ECO:0000313" key="4">
    <source>
        <dbReference type="Proteomes" id="UP000241769"/>
    </source>
</evidence>
<protein>
    <recommendedName>
        <fullName evidence="2">DM2 domain-containing protein</fullName>
    </recommendedName>
</protein>
<dbReference type="Pfam" id="PF02201">
    <property type="entry name" value="SWIB"/>
    <property type="match status" value="1"/>
</dbReference>
<feature type="compositionally biased region" description="Basic residues" evidence="1">
    <location>
        <begin position="161"/>
        <end position="171"/>
    </location>
</feature>
<evidence type="ECO:0000259" key="2">
    <source>
        <dbReference type="PROSITE" id="PS51925"/>
    </source>
</evidence>
<feature type="compositionally biased region" description="Polar residues" evidence="1">
    <location>
        <begin position="139"/>
        <end position="148"/>
    </location>
</feature>
<dbReference type="PANTHER" id="PTHR13844">
    <property type="entry name" value="SWI/SNF-RELATED MATRIX-ASSOCIATED ACTIN-DEPENDENT REGULATOR OF CHROMATIN SUBFAMILY D"/>
    <property type="match status" value="1"/>
</dbReference>